<feature type="transmembrane region" description="Helical" evidence="6">
    <location>
        <begin position="665"/>
        <end position="688"/>
    </location>
</feature>
<dbReference type="PANTHER" id="PTHR14255">
    <property type="entry name" value="CEREBLON"/>
    <property type="match status" value="1"/>
</dbReference>
<evidence type="ECO:0000256" key="2">
    <source>
        <dbReference type="ARBA" id="ARBA00022692"/>
    </source>
</evidence>
<feature type="compositionally biased region" description="Low complexity" evidence="5">
    <location>
        <begin position="356"/>
        <end position="368"/>
    </location>
</feature>
<feature type="compositionally biased region" description="Polar residues" evidence="5">
    <location>
        <begin position="292"/>
        <end position="303"/>
    </location>
</feature>
<comment type="caution">
    <text evidence="7">The sequence shown here is derived from an EMBL/GenBank/DDBJ whole genome shotgun (WGS) entry which is preliminary data.</text>
</comment>
<gene>
    <name evidence="7" type="ORF">CDCA_CDCA08G2534</name>
</gene>
<dbReference type="GO" id="GO:0031464">
    <property type="term" value="C:Cul4A-RING E3 ubiquitin ligase complex"/>
    <property type="evidence" value="ECO:0007669"/>
    <property type="project" value="TreeGrafter"/>
</dbReference>
<dbReference type="InterPro" id="IPR002781">
    <property type="entry name" value="TM_pro_TauE-like"/>
</dbReference>
<dbReference type="EMBL" id="JANCYW010000008">
    <property type="protein sequence ID" value="KAK4536509.1"/>
    <property type="molecule type" value="Genomic_DNA"/>
</dbReference>
<feature type="transmembrane region" description="Helical" evidence="6">
    <location>
        <begin position="609"/>
        <end position="628"/>
    </location>
</feature>
<evidence type="ECO:0000313" key="7">
    <source>
        <dbReference type="EMBL" id="KAK4536509.1"/>
    </source>
</evidence>
<proteinExistence type="predicted"/>
<feature type="transmembrane region" description="Helical" evidence="6">
    <location>
        <begin position="477"/>
        <end position="495"/>
    </location>
</feature>
<dbReference type="PANTHER" id="PTHR14255:SF3">
    <property type="entry name" value="SULFITE EXPORTER TAUE_SAFE FAMILY PROTEIN 5-RELATED"/>
    <property type="match status" value="1"/>
</dbReference>
<keyword evidence="3 6" id="KW-1133">Transmembrane helix</keyword>
<feature type="region of interest" description="Disordered" evidence="5">
    <location>
        <begin position="248"/>
        <end position="368"/>
    </location>
</feature>
<reference evidence="7 8" key="1">
    <citation type="submission" date="2022-07" db="EMBL/GenBank/DDBJ databases">
        <title>Genome-wide signatures of adaptation to extreme environments.</title>
        <authorList>
            <person name="Cho C.H."/>
            <person name="Yoon H.S."/>
        </authorList>
    </citation>
    <scope>NUCLEOTIDE SEQUENCE [LARGE SCALE GENOMIC DNA]</scope>
    <source>
        <strain evidence="7 8">DBV 063 E5</strain>
    </source>
</reference>
<feature type="transmembrane region" description="Helical" evidence="6">
    <location>
        <begin position="640"/>
        <end position="659"/>
    </location>
</feature>
<feature type="compositionally biased region" description="Low complexity" evidence="5">
    <location>
        <begin position="314"/>
        <end position="328"/>
    </location>
</feature>
<evidence type="ECO:0000256" key="6">
    <source>
        <dbReference type="SAM" id="Phobius"/>
    </source>
</evidence>
<feature type="transmembrane region" description="Helical" evidence="6">
    <location>
        <begin position="507"/>
        <end position="535"/>
    </location>
</feature>
<evidence type="ECO:0000256" key="1">
    <source>
        <dbReference type="ARBA" id="ARBA00004141"/>
    </source>
</evidence>
<dbReference type="AlphaFoldDB" id="A0AAV9IWL1"/>
<evidence type="ECO:0000313" key="8">
    <source>
        <dbReference type="Proteomes" id="UP001301350"/>
    </source>
</evidence>
<feature type="transmembrane region" description="Helical" evidence="6">
    <location>
        <begin position="109"/>
        <end position="139"/>
    </location>
</feature>
<dbReference type="GO" id="GO:0016020">
    <property type="term" value="C:membrane"/>
    <property type="evidence" value="ECO:0007669"/>
    <property type="project" value="UniProtKB-SubCell"/>
</dbReference>
<evidence type="ECO:0000256" key="5">
    <source>
        <dbReference type="SAM" id="MobiDB-lite"/>
    </source>
</evidence>
<feature type="transmembrane region" description="Helical" evidence="6">
    <location>
        <begin position="207"/>
        <end position="230"/>
    </location>
</feature>
<dbReference type="Proteomes" id="UP001301350">
    <property type="component" value="Unassembled WGS sequence"/>
</dbReference>
<keyword evidence="2 6" id="KW-0812">Transmembrane</keyword>
<accession>A0AAV9IWL1</accession>
<dbReference type="GO" id="GO:0016567">
    <property type="term" value="P:protein ubiquitination"/>
    <property type="evidence" value="ECO:0007669"/>
    <property type="project" value="TreeGrafter"/>
</dbReference>
<comment type="subcellular location">
    <subcellularLocation>
        <location evidence="1">Membrane</location>
        <topology evidence="1">Multi-pass membrane protein</topology>
    </subcellularLocation>
</comment>
<name>A0AAV9IWL1_CYACA</name>
<sequence length="712" mass="77780">MPYGRTWPRGNRRCYLHHRGTWWGIDRALSLLPFLLVCVALLTYTPTSVQAVEACDYCTSIGKACNASTQTCYRCTDSAECTARHVCNADIGLCQVQGVFVDFAWQEGLLIVLVFLSAGLSNAGGVGGGLIFVPLLALLGGFPLPEASANSQSLIVGASLSNMAFNIGKRHVIRDAPRIDWNLVVSTMPFFLGGTTLGYMLNTTFPGYFTSFVLALMLLLLSIQSGYSGYRMAQRQLRERRQRLRAQHVWAERRQSPATRMEHVESNAASAMEAGDRKRGGESTAESDGGEASSTAAQSVSTEAEQHGAPPMPSASDAASGAALDGPPEASSPRRHTLGSDPRNEKPVHRRRRGLRSGAAAAAASCLPRSRTHSGLVHITSLYENVSGHYTMHVDAPGPEDSIKSSEWPMPRSASPVAAFLHSSAGGDDEDDDVDDHHEVHRREKHPCTRIARHVDPILSSTTLEEMLEAERPWFQWRYMLVLLICFLILLILQLLSGSRYARSPAGIGLCGAAFWVLFTVQEALLLAIGVLTVWRNRRLRRLRARLGYPWFEHDGMTDMRWSGSNLYVYPAFSLVVGAIDAWTGLSSSALLIPYLYVVAHTDLVTVQSSMSVVNLVAGAAGAFVFLVDGRINISYSLFYGLWALLGSYFGVMLVYFFVERYQLKALFVLALTFAFLAALGAVLYVAVTGVLALQAAGVGWQTVNICQPAYR</sequence>
<evidence type="ECO:0000256" key="3">
    <source>
        <dbReference type="ARBA" id="ARBA00022989"/>
    </source>
</evidence>
<evidence type="ECO:0000256" key="4">
    <source>
        <dbReference type="ARBA" id="ARBA00023136"/>
    </source>
</evidence>
<evidence type="ECO:0008006" key="9">
    <source>
        <dbReference type="Google" id="ProtNLM"/>
    </source>
</evidence>
<dbReference type="Pfam" id="PF01925">
    <property type="entry name" value="TauE"/>
    <property type="match status" value="2"/>
</dbReference>
<protein>
    <recommendedName>
        <fullName evidence="9">Sulfite exporter TauE/SafE</fullName>
    </recommendedName>
</protein>
<feature type="compositionally biased region" description="Basic and acidic residues" evidence="5">
    <location>
        <begin position="250"/>
        <end position="265"/>
    </location>
</feature>
<keyword evidence="8" id="KW-1185">Reference proteome</keyword>
<organism evidence="7 8">
    <name type="scientific">Cyanidium caldarium</name>
    <name type="common">Red alga</name>
    <dbReference type="NCBI Taxonomy" id="2771"/>
    <lineage>
        <taxon>Eukaryota</taxon>
        <taxon>Rhodophyta</taxon>
        <taxon>Bangiophyceae</taxon>
        <taxon>Cyanidiales</taxon>
        <taxon>Cyanidiaceae</taxon>
        <taxon>Cyanidium</taxon>
    </lineage>
</organism>
<feature type="transmembrane region" description="Helical" evidence="6">
    <location>
        <begin position="567"/>
        <end position="597"/>
    </location>
</feature>
<feature type="transmembrane region" description="Helical" evidence="6">
    <location>
        <begin position="179"/>
        <end position="201"/>
    </location>
</feature>
<keyword evidence="4 6" id="KW-0472">Membrane</keyword>